<comment type="caution">
    <text evidence="2">The sequence shown here is derived from an EMBL/GenBank/DDBJ whole genome shotgun (WGS) entry which is preliminary data.</text>
</comment>
<protein>
    <submittedName>
        <fullName evidence="2">Uncharacterized protein</fullName>
    </submittedName>
</protein>
<feature type="region of interest" description="Disordered" evidence="1">
    <location>
        <begin position="122"/>
        <end position="146"/>
    </location>
</feature>
<accession>A0ABP9RE97</accession>
<evidence type="ECO:0000313" key="3">
    <source>
        <dbReference type="Proteomes" id="UP001500074"/>
    </source>
</evidence>
<sequence length="146" mass="15776">MVGDRGFTESTCKGTTVDGVRSEARMIDAFTFRDGKIAVKNATPGRSGCTRSAWRACKPSSLIADIDCDPQPGGHHALGYGGNGVMYSAQAGRRLAQCTMARCSIGSSRIFAWPSAKGIAEARRMPHGRRQERRQARYRAAPLSAR</sequence>
<evidence type="ECO:0000256" key="1">
    <source>
        <dbReference type="SAM" id="MobiDB-lite"/>
    </source>
</evidence>
<dbReference type="Proteomes" id="UP001500074">
    <property type="component" value="Unassembled WGS sequence"/>
</dbReference>
<evidence type="ECO:0000313" key="2">
    <source>
        <dbReference type="EMBL" id="GAA5175593.1"/>
    </source>
</evidence>
<reference evidence="3" key="1">
    <citation type="journal article" date="2019" name="Int. J. Syst. Evol. Microbiol.">
        <title>The Global Catalogue of Microorganisms (GCM) 10K type strain sequencing project: providing services to taxonomists for standard genome sequencing and annotation.</title>
        <authorList>
            <consortium name="The Broad Institute Genomics Platform"/>
            <consortium name="The Broad Institute Genome Sequencing Center for Infectious Disease"/>
            <person name="Wu L."/>
            <person name="Ma J."/>
        </authorList>
    </citation>
    <scope>NUCLEOTIDE SEQUENCE [LARGE SCALE GENOMIC DNA]</scope>
    <source>
        <strain evidence="3">JCM 18472</strain>
    </source>
</reference>
<gene>
    <name evidence="2" type="ORF">GCM10023342_19240</name>
</gene>
<dbReference type="EMBL" id="BAABKI010000020">
    <property type="protein sequence ID" value="GAA5175593.1"/>
    <property type="molecule type" value="Genomic_DNA"/>
</dbReference>
<name>A0ABP9RE97_9GAMM</name>
<keyword evidence="3" id="KW-1185">Reference proteome</keyword>
<proteinExistence type="predicted"/>
<organism evidence="2 3">
    <name type="scientific">Modicisalibacter zincidurans</name>
    <dbReference type="NCBI Taxonomy" id="1178777"/>
    <lineage>
        <taxon>Bacteria</taxon>
        <taxon>Pseudomonadati</taxon>
        <taxon>Pseudomonadota</taxon>
        <taxon>Gammaproteobacteria</taxon>
        <taxon>Oceanospirillales</taxon>
        <taxon>Halomonadaceae</taxon>
        <taxon>Modicisalibacter</taxon>
    </lineage>
</organism>